<protein>
    <submittedName>
        <fullName evidence="2">Uncharacterized protein</fullName>
    </submittedName>
</protein>
<dbReference type="EMBL" id="JAPXFL010000012">
    <property type="protein sequence ID" value="KAK9498662.1"/>
    <property type="molecule type" value="Genomic_DNA"/>
</dbReference>
<feature type="signal peptide" evidence="1">
    <location>
        <begin position="1"/>
        <end position="19"/>
    </location>
</feature>
<keyword evidence="3" id="KW-1185">Reference proteome</keyword>
<name>A0AAW1CJP8_9HEMI</name>
<evidence type="ECO:0000313" key="3">
    <source>
        <dbReference type="Proteomes" id="UP001461498"/>
    </source>
</evidence>
<proteinExistence type="predicted"/>
<gene>
    <name evidence="2" type="ORF">O3M35_003242</name>
</gene>
<reference evidence="2 3" key="1">
    <citation type="submission" date="2022-12" db="EMBL/GenBank/DDBJ databases">
        <title>Chromosome-level genome assembly of true bugs.</title>
        <authorList>
            <person name="Ma L."/>
            <person name="Li H."/>
        </authorList>
    </citation>
    <scope>NUCLEOTIDE SEQUENCE [LARGE SCALE GENOMIC DNA]</scope>
    <source>
        <strain evidence="2">Lab_2022b</strain>
    </source>
</reference>
<evidence type="ECO:0000256" key="1">
    <source>
        <dbReference type="SAM" id="SignalP"/>
    </source>
</evidence>
<evidence type="ECO:0000313" key="2">
    <source>
        <dbReference type="EMBL" id="KAK9498662.1"/>
    </source>
</evidence>
<dbReference type="Proteomes" id="UP001461498">
    <property type="component" value="Unassembled WGS sequence"/>
</dbReference>
<accession>A0AAW1CJP8</accession>
<dbReference type="AlphaFoldDB" id="A0AAW1CJP8"/>
<comment type="caution">
    <text evidence="2">The sequence shown here is derived from an EMBL/GenBank/DDBJ whole genome shotgun (WGS) entry which is preliminary data.</text>
</comment>
<keyword evidence="1" id="KW-0732">Signal</keyword>
<organism evidence="2 3">
    <name type="scientific">Rhynocoris fuscipes</name>
    <dbReference type="NCBI Taxonomy" id="488301"/>
    <lineage>
        <taxon>Eukaryota</taxon>
        <taxon>Metazoa</taxon>
        <taxon>Ecdysozoa</taxon>
        <taxon>Arthropoda</taxon>
        <taxon>Hexapoda</taxon>
        <taxon>Insecta</taxon>
        <taxon>Pterygota</taxon>
        <taxon>Neoptera</taxon>
        <taxon>Paraneoptera</taxon>
        <taxon>Hemiptera</taxon>
        <taxon>Heteroptera</taxon>
        <taxon>Panheteroptera</taxon>
        <taxon>Cimicomorpha</taxon>
        <taxon>Reduviidae</taxon>
        <taxon>Harpactorinae</taxon>
        <taxon>Harpactorini</taxon>
        <taxon>Rhynocoris</taxon>
    </lineage>
</organism>
<feature type="chain" id="PRO_5043362635" evidence="1">
    <location>
        <begin position="20"/>
        <end position="153"/>
    </location>
</feature>
<sequence length="153" mass="18766">MKNYNILFCFCLTIALTMAADQKQPTKAPDKQKKEVTDLEGANSHHYPSYKDYHHYPYGLKYDKYDYSYGKFYVPTYDYGKKYDSYYPHYHDYYGYYPWKAGYYPWKADYYPWKAGYYPWKSSYFPYWYGSYYYPPYDYGDKPPHPSGHGYHY</sequence>